<dbReference type="EMBL" id="RKHK01000001">
    <property type="protein sequence ID" value="ROR73453.1"/>
    <property type="molecule type" value="Genomic_DNA"/>
</dbReference>
<dbReference type="SUPFAM" id="SSF53850">
    <property type="entry name" value="Periplasmic binding protein-like II"/>
    <property type="match status" value="1"/>
</dbReference>
<dbReference type="InterPro" id="IPR006059">
    <property type="entry name" value="SBP"/>
</dbReference>
<reference evidence="1 2" key="1">
    <citation type="submission" date="2018-11" db="EMBL/GenBank/DDBJ databases">
        <title>Sequencing the genomes of 1000 actinobacteria strains.</title>
        <authorList>
            <person name="Klenk H.-P."/>
        </authorList>
    </citation>
    <scope>NUCLEOTIDE SEQUENCE [LARGE SCALE GENOMIC DNA]</scope>
    <source>
        <strain evidence="1 2">DSM 11294</strain>
    </source>
</reference>
<evidence type="ECO:0000313" key="1">
    <source>
        <dbReference type="EMBL" id="ROR73453.1"/>
    </source>
</evidence>
<sequence length="434" mass="46563">MERRNFLRASAGIGLGALLGAGLSACGTRGGSGSASLTMSQYGSSSRLELLEQVFEAYAGSYPDRMVRLDAASVDNYIDRLATQVSGGNAPDVMGIFHNAIAQFARQNALLELDDHIGQALDTSEFTDGLVDLGRIGGAVSALSFGDNAHGVIYDVGLLESIGKSVPEPGYTWEDLLSFSADISRAVDGDFYGTEDRSSQLDQGFKVWLLQRGKYAFTADGELGFDSTDLTDWIEYWEMLREEGAAPPADVTAEAGGTFDSSALIRGYAANHQTYANAMSSMQALTESPLALTTLPIDPSGTGSGHFLRGSNWVGVFSRTDEPEAAVEFLDFMFNDPQAVEILGAELGAPPNRALRDTLDYSPAEQQFIDYVNLITDELADEAITLDQEFPAAWNDVNTAFGTATEDVRFGRADVSESVEQFFTTAEQALRAGS</sequence>
<accession>A0A3N2BDW8</accession>
<name>A0A3N2BDW8_9MICO</name>
<organism evidence="1 2">
    <name type="scientific">Bogoriella caseilytica</name>
    <dbReference type="NCBI Taxonomy" id="56055"/>
    <lineage>
        <taxon>Bacteria</taxon>
        <taxon>Bacillati</taxon>
        <taxon>Actinomycetota</taxon>
        <taxon>Actinomycetes</taxon>
        <taxon>Micrococcales</taxon>
        <taxon>Bogoriellaceae</taxon>
        <taxon>Bogoriella</taxon>
    </lineage>
</organism>
<comment type="caution">
    <text evidence="1">The sequence shown here is derived from an EMBL/GenBank/DDBJ whole genome shotgun (WGS) entry which is preliminary data.</text>
</comment>
<dbReference type="Gene3D" id="3.40.190.10">
    <property type="entry name" value="Periplasmic binding protein-like II"/>
    <property type="match status" value="2"/>
</dbReference>
<dbReference type="AlphaFoldDB" id="A0A3N2BDW8"/>
<dbReference type="PROSITE" id="PS51257">
    <property type="entry name" value="PROKAR_LIPOPROTEIN"/>
    <property type="match status" value="1"/>
</dbReference>
<dbReference type="PANTHER" id="PTHR43649">
    <property type="entry name" value="ARABINOSE-BINDING PROTEIN-RELATED"/>
    <property type="match status" value="1"/>
</dbReference>
<dbReference type="PANTHER" id="PTHR43649:SF30">
    <property type="entry name" value="ABC TRANSPORTER SUBSTRATE-BINDING PROTEIN"/>
    <property type="match status" value="1"/>
</dbReference>
<dbReference type="OrthoDB" id="7918484at2"/>
<dbReference type="RefSeq" id="WP_123303868.1">
    <property type="nucleotide sequence ID" value="NZ_RKHK01000001.1"/>
</dbReference>
<protein>
    <submittedName>
        <fullName evidence="1">Carbohydrate ABC transporter substrate-binding protein (CUT1 family)</fullName>
    </submittedName>
</protein>
<proteinExistence type="predicted"/>
<dbReference type="Proteomes" id="UP000280668">
    <property type="component" value="Unassembled WGS sequence"/>
</dbReference>
<keyword evidence="2" id="KW-1185">Reference proteome</keyword>
<gene>
    <name evidence="1" type="ORF">EDD31_1834</name>
</gene>
<dbReference type="InterPro" id="IPR050490">
    <property type="entry name" value="Bact_solute-bd_prot1"/>
</dbReference>
<evidence type="ECO:0000313" key="2">
    <source>
        <dbReference type="Proteomes" id="UP000280668"/>
    </source>
</evidence>
<dbReference type="Pfam" id="PF01547">
    <property type="entry name" value="SBP_bac_1"/>
    <property type="match status" value="1"/>
</dbReference>